<keyword evidence="1" id="KW-0732">Signal</keyword>
<accession>C6C5W4</accession>
<evidence type="ECO:0000313" key="2">
    <source>
        <dbReference type="EMBL" id="ACS85755.1"/>
    </source>
</evidence>
<dbReference type="InterPro" id="IPR009971">
    <property type="entry name" value="DUF1496"/>
</dbReference>
<organism evidence="2 3">
    <name type="scientific">Musicola paradisiaca (strain Ech703)</name>
    <name type="common">Dickeya paradisiaca</name>
    <name type="synonym">Dickeya dadantii</name>
    <dbReference type="NCBI Taxonomy" id="579405"/>
    <lineage>
        <taxon>Bacteria</taxon>
        <taxon>Pseudomonadati</taxon>
        <taxon>Pseudomonadota</taxon>
        <taxon>Gammaproteobacteria</taxon>
        <taxon>Enterobacterales</taxon>
        <taxon>Pectobacteriaceae</taxon>
        <taxon>Musicola</taxon>
    </lineage>
</organism>
<sequence>MRVLMTSLVVAGCIGLPTWAHAVSSSVSSTTSTVGTGSSRVNPDVVVTVPPQVIWGNGNGAAQQNATNCIRCCIYQNQSYSEGAVVKAEGVLLQCAEDKQRLSTNNLVWRIVKQ</sequence>
<reference evidence="2" key="1">
    <citation type="submission" date="2009-06" db="EMBL/GenBank/DDBJ databases">
        <title>Complete sequence of Dickeya dadantii Ech703.</title>
        <authorList>
            <consortium name="US DOE Joint Genome Institute"/>
            <person name="Lucas S."/>
            <person name="Copeland A."/>
            <person name="Lapidus A."/>
            <person name="Glavina del Rio T."/>
            <person name="Dalin E."/>
            <person name="Tice H."/>
            <person name="Bruce D."/>
            <person name="Goodwin L."/>
            <person name="Pitluck S."/>
            <person name="Chertkov O."/>
            <person name="Brettin T."/>
            <person name="Detter J.C."/>
            <person name="Han C."/>
            <person name="Larimer F."/>
            <person name="Land M."/>
            <person name="Hauser L."/>
            <person name="Kyrpides N."/>
            <person name="Mikhailova N."/>
            <person name="Balakrishnan V."/>
            <person name="Glasner J."/>
            <person name="Perna N.T."/>
        </authorList>
    </citation>
    <scope>NUCLEOTIDE SEQUENCE [LARGE SCALE GENOMIC DNA]</scope>
    <source>
        <strain evidence="2">Ech703</strain>
    </source>
</reference>
<feature type="signal peptide" evidence="1">
    <location>
        <begin position="1"/>
        <end position="22"/>
    </location>
</feature>
<proteinExistence type="predicted"/>
<evidence type="ECO:0008006" key="4">
    <source>
        <dbReference type="Google" id="ProtNLM"/>
    </source>
</evidence>
<dbReference type="Pfam" id="PF07383">
    <property type="entry name" value="DUF1496"/>
    <property type="match status" value="1"/>
</dbReference>
<evidence type="ECO:0000313" key="3">
    <source>
        <dbReference type="Proteomes" id="UP000002734"/>
    </source>
</evidence>
<dbReference type="AlphaFoldDB" id="C6C5W4"/>
<dbReference type="Proteomes" id="UP000002734">
    <property type="component" value="Chromosome"/>
</dbReference>
<protein>
    <recommendedName>
        <fullName evidence="4">DUF1496 domain-containing protein</fullName>
    </recommendedName>
</protein>
<feature type="chain" id="PRO_5002961527" description="DUF1496 domain-containing protein" evidence="1">
    <location>
        <begin position="23"/>
        <end position="114"/>
    </location>
</feature>
<gene>
    <name evidence="2" type="ordered locus">Dd703_1965</name>
</gene>
<dbReference type="STRING" id="579405.Dd703_1965"/>
<name>C6C5W4_MUSP7</name>
<dbReference type="HOGENOM" id="CLU_170184_0_0_6"/>
<dbReference type="eggNOG" id="ENOG5032YHQ">
    <property type="taxonomic scope" value="Bacteria"/>
</dbReference>
<dbReference type="EMBL" id="CP001654">
    <property type="protein sequence ID" value="ACS85755.1"/>
    <property type="molecule type" value="Genomic_DNA"/>
</dbReference>
<evidence type="ECO:0000256" key="1">
    <source>
        <dbReference type="SAM" id="SignalP"/>
    </source>
</evidence>
<dbReference type="KEGG" id="dda:Dd703_1965"/>
<keyword evidence="3" id="KW-1185">Reference proteome</keyword>